<dbReference type="Proteomes" id="UP000821845">
    <property type="component" value="Chromosome 1"/>
</dbReference>
<proteinExistence type="predicted"/>
<evidence type="ECO:0000313" key="2">
    <source>
        <dbReference type="Proteomes" id="UP000821845"/>
    </source>
</evidence>
<gene>
    <name evidence="1" type="ORF">HPB50_020335</name>
</gene>
<evidence type="ECO:0000313" key="1">
    <source>
        <dbReference type="EMBL" id="KAH6947629.1"/>
    </source>
</evidence>
<reference evidence="1" key="1">
    <citation type="submission" date="2020-05" db="EMBL/GenBank/DDBJ databases">
        <title>Large-scale comparative analyses of tick genomes elucidate their genetic diversity and vector capacities.</title>
        <authorList>
            <person name="Jia N."/>
            <person name="Wang J."/>
            <person name="Shi W."/>
            <person name="Du L."/>
            <person name="Sun Y."/>
            <person name="Zhan W."/>
            <person name="Jiang J."/>
            <person name="Wang Q."/>
            <person name="Zhang B."/>
            <person name="Ji P."/>
            <person name="Sakyi L.B."/>
            <person name="Cui X."/>
            <person name="Yuan T."/>
            <person name="Jiang B."/>
            <person name="Yang W."/>
            <person name="Lam T.T.-Y."/>
            <person name="Chang Q."/>
            <person name="Ding S."/>
            <person name="Wang X."/>
            <person name="Zhu J."/>
            <person name="Ruan X."/>
            <person name="Zhao L."/>
            <person name="Wei J."/>
            <person name="Que T."/>
            <person name="Du C."/>
            <person name="Cheng J."/>
            <person name="Dai P."/>
            <person name="Han X."/>
            <person name="Huang E."/>
            <person name="Gao Y."/>
            <person name="Liu J."/>
            <person name="Shao H."/>
            <person name="Ye R."/>
            <person name="Li L."/>
            <person name="Wei W."/>
            <person name="Wang X."/>
            <person name="Wang C."/>
            <person name="Yang T."/>
            <person name="Huo Q."/>
            <person name="Li W."/>
            <person name="Guo W."/>
            <person name="Chen H."/>
            <person name="Zhou L."/>
            <person name="Ni X."/>
            <person name="Tian J."/>
            <person name="Zhou Y."/>
            <person name="Sheng Y."/>
            <person name="Liu T."/>
            <person name="Pan Y."/>
            <person name="Xia L."/>
            <person name="Li J."/>
            <person name="Zhao F."/>
            <person name="Cao W."/>
        </authorList>
    </citation>
    <scope>NUCLEOTIDE SEQUENCE</scope>
    <source>
        <strain evidence="1">Hyas-2018</strain>
    </source>
</reference>
<keyword evidence="2" id="KW-1185">Reference proteome</keyword>
<accession>A0ACB7TNM6</accession>
<protein>
    <submittedName>
        <fullName evidence="1">Uncharacterized protein</fullName>
    </submittedName>
</protein>
<name>A0ACB7TNM6_HYAAI</name>
<organism evidence="1 2">
    <name type="scientific">Hyalomma asiaticum</name>
    <name type="common">Tick</name>
    <dbReference type="NCBI Taxonomy" id="266040"/>
    <lineage>
        <taxon>Eukaryota</taxon>
        <taxon>Metazoa</taxon>
        <taxon>Ecdysozoa</taxon>
        <taxon>Arthropoda</taxon>
        <taxon>Chelicerata</taxon>
        <taxon>Arachnida</taxon>
        <taxon>Acari</taxon>
        <taxon>Parasitiformes</taxon>
        <taxon>Ixodida</taxon>
        <taxon>Ixodoidea</taxon>
        <taxon>Ixodidae</taxon>
        <taxon>Hyalomminae</taxon>
        <taxon>Hyalomma</taxon>
    </lineage>
</organism>
<dbReference type="EMBL" id="CM023481">
    <property type="protein sequence ID" value="KAH6947629.1"/>
    <property type="molecule type" value="Genomic_DNA"/>
</dbReference>
<sequence>MAKKLRGFAKVLSIPAAFANKKAWMTGDIFLWLIDFDKETSMNLLISIQTADKSADLMVQLVKAIFFASRATRDVKKAGFSQGRSLPCEKPAAPPAAAGGATGMMSLGQLWESTGNANLVPPGTLD</sequence>
<comment type="caution">
    <text evidence="1">The sequence shown here is derived from an EMBL/GenBank/DDBJ whole genome shotgun (WGS) entry which is preliminary data.</text>
</comment>